<gene>
    <name evidence="2" type="ORF">LTR05_004221</name>
</gene>
<accession>A0AAN7T1G0</accession>
<feature type="compositionally biased region" description="Low complexity" evidence="1">
    <location>
        <begin position="264"/>
        <end position="279"/>
    </location>
</feature>
<dbReference type="AlphaFoldDB" id="A0AAN7T1G0"/>
<feature type="compositionally biased region" description="Basic and acidic residues" evidence="1">
    <location>
        <begin position="345"/>
        <end position="356"/>
    </location>
</feature>
<evidence type="ECO:0000313" key="3">
    <source>
        <dbReference type="Proteomes" id="UP001309876"/>
    </source>
</evidence>
<feature type="compositionally biased region" description="Basic and acidic residues" evidence="1">
    <location>
        <begin position="137"/>
        <end position="157"/>
    </location>
</feature>
<dbReference type="InterPro" id="IPR036249">
    <property type="entry name" value="Thioredoxin-like_sf"/>
</dbReference>
<feature type="compositionally biased region" description="Low complexity" evidence="1">
    <location>
        <begin position="203"/>
        <end position="217"/>
    </location>
</feature>
<dbReference type="SUPFAM" id="SSF52833">
    <property type="entry name" value="Thioredoxin-like"/>
    <property type="match status" value="1"/>
</dbReference>
<feature type="compositionally biased region" description="Low complexity" evidence="1">
    <location>
        <begin position="115"/>
        <end position="130"/>
    </location>
</feature>
<dbReference type="EMBL" id="JAVRRJ010000003">
    <property type="protein sequence ID" value="KAK5087050.1"/>
    <property type="molecule type" value="Genomic_DNA"/>
</dbReference>
<dbReference type="Gene3D" id="3.40.30.10">
    <property type="entry name" value="Glutaredoxin"/>
    <property type="match status" value="1"/>
</dbReference>
<feature type="compositionally biased region" description="Acidic residues" evidence="1">
    <location>
        <begin position="320"/>
        <end position="330"/>
    </location>
</feature>
<protein>
    <submittedName>
        <fullName evidence="2">Uncharacterized protein</fullName>
    </submittedName>
</protein>
<comment type="caution">
    <text evidence="2">The sequence shown here is derived from an EMBL/GenBank/DDBJ whole genome shotgun (WGS) entry which is preliminary data.</text>
</comment>
<evidence type="ECO:0000256" key="1">
    <source>
        <dbReference type="SAM" id="MobiDB-lite"/>
    </source>
</evidence>
<name>A0AAN7T1G0_9EURO</name>
<proteinExistence type="predicted"/>
<evidence type="ECO:0000313" key="2">
    <source>
        <dbReference type="EMBL" id="KAK5087050.1"/>
    </source>
</evidence>
<dbReference type="Proteomes" id="UP001309876">
    <property type="component" value="Unassembled WGS sequence"/>
</dbReference>
<keyword evidence="3" id="KW-1185">Reference proteome</keyword>
<sequence length="371" mass="39246">MPSDPTVYLYTSLTAGSSHIITATSRIETILKANKIPFKAVDCATDEKARMLWTRRSKGRKIPGLVKFNDVIADLEQVEEWNEHGELEDQIEDQIDIFGDVPISATSEQAHAAAAARSQAQEQARQSAAAGLGRTASETRHISISEPQRDKDQRNKSVDAQQPQEHNMSDKKDTPLSMAMKQAGHEAAAKAGQKNVSMSSSGAAATVTPKATAAPESSMPPPSIPASAIDPDAEEPGTLNTEAKTPEQLSKEGVSRGVSIDKVNSNSDGASDSSNAAQSTPAQIIEKRRQSSVPNKGSSLAKTTSIDESHTVEGDTSGAQEEDEDTAEEDETKKPAAKISATGTEEAKILKEKPQDTDAADGSKAGDSVAD</sequence>
<feature type="compositionally biased region" description="Polar residues" evidence="1">
    <location>
        <begin position="291"/>
        <end position="304"/>
    </location>
</feature>
<organism evidence="2 3">
    <name type="scientific">Lithohypha guttulata</name>
    <dbReference type="NCBI Taxonomy" id="1690604"/>
    <lineage>
        <taxon>Eukaryota</taxon>
        <taxon>Fungi</taxon>
        <taxon>Dikarya</taxon>
        <taxon>Ascomycota</taxon>
        <taxon>Pezizomycotina</taxon>
        <taxon>Eurotiomycetes</taxon>
        <taxon>Chaetothyriomycetidae</taxon>
        <taxon>Chaetothyriales</taxon>
        <taxon>Trichomeriaceae</taxon>
        <taxon>Lithohypha</taxon>
    </lineage>
</organism>
<feature type="region of interest" description="Disordered" evidence="1">
    <location>
        <begin position="115"/>
        <end position="371"/>
    </location>
</feature>
<reference evidence="2 3" key="1">
    <citation type="submission" date="2023-08" db="EMBL/GenBank/DDBJ databases">
        <title>Black Yeasts Isolated from many extreme environments.</title>
        <authorList>
            <person name="Coleine C."/>
            <person name="Stajich J.E."/>
            <person name="Selbmann L."/>
        </authorList>
    </citation>
    <scope>NUCLEOTIDE SEQUENCE [LARGE SCALE GENOMIC DNA]</scope>
    <source>
        <strain evidence="2 3">CCFEE 5910</strain>
    </source>
</reference>